<proteinExistence type="predicted"/>
<dbReference type="GO" id="GO:0016747">
    <property type="term" value="F:acyltransferase activity, transferring groups other than amino-acyl groups"/>
    <property type="evidence" value="ECO:0007669"/>
    <property type="project" value="InterPro"/>
</dbReference>
<dbReference type="AlphaFoldDB" id="A0A917M0Z1"/>
<sequence>MKSDFTIINPDIIDGNYTVSVAKKEEADEIMSLLIDTAKWLQSKGSDQWSGLLKGYDSHDTVGSIEKEEVFVCKHNNEIVGVVILKRQPSEWDLELWGSKAYADDEAIYLHRLTISRKRANSGLGSALLNWCDSAISFRDKKVVRLDCIASNPKLFAFYESNGYEYMGQEGDFKLFEKNVFNN</sequence>
<dbReference type="InterPro" id="IPR016181">
    <property type="entry name" value="Acyl_CoA_acyltransferase"/>
</dbReference>
<evidence type="ECO:0000313" key="3">
    <source>
        <dbReference type="Proteomes" id="UP000600247"/>
    </source>
</evidence>
<reference evidence="2 3" key="1">
    <citation type="journal article" date="2014" name="Int. J. Syst. Evol. Microbiol.">
        <title>Complete genome sequence of Corynebacterium casei LMG S-19264T (=DSM 44701T), isolated from a smear-ripened cheese.</title>
        <authorList>
            <consortium name="US DOE Joint Genome Institute (JGI-PGF)"/>
            <person name="Walter F."/>
            <person name="Albersmeier A."/>
            <person name="Kalinowski J."/>
            <person name="Ruckert C."/>
        </authorList>
    </citation>
    <scope>NUCLEOTIDE SEQUENCE [LARGE SCALE GENOMIC DNA]</scope>
    <source>
        <strain evidence="2 3">CGMCC 1.15286</strain>
    </source>
</reference>
<evidence type="ECO:0000313" key="2">
    <source>
        <dbReference type="EMBL" id="GGG69654.1"/>
    </source>
</evidence>
<dbReference type="Gene3D" id="3.40.630.30">
    <property type="match status" value="1"/>
</dbReference>
<keyword evidence="3" id="KW-1185">Reference proteome</keyword>
<dbReference type="InterPro" id="IPR000182">
    <property type="entry name" value="GNAT_dom"/>
</dbReference>
<organism evidence="2 3">
    <name type="scientific">Paenibacillus radicis</name>
    <name type="common">ex Gao et al. 2016</name>
    <dbReference type="NCBI Taxonomy" id="1737354"/>
    <lineage>
        <taxon>Bacteria</taxon>
        <taxon>Bacillati</taxon>
        <taxon>Bacillota</taxon>
        <taxon>Bacilli</taxon>
        <taxon>Bacillales</taxon>
        <taxon>Paenibacillaceae</taxon>
        <taxon>Paenibacillus</taxon>
    </lineage>
</organism>
<gene>
    <name evidence="2" type="primary">yesJ</name>
    <name evidence="2" type="ORF">GCM10010918_26050</name>
</gene>
<dbReference type="Proteomes" id="UP000600247">
    <property type="component" value="Unassembled WGS sequence"/>
</dbReference>
<dbReference type="PROSITE" id="PS51186">
    <property type="entry name" value="GNAT"/>
    <property type="match status" value="1"/>
</dbReference>
<dbReference type="CDD" id="cd04301">
    <property type="entry name" value="NAT_SF"/>
    <property type="match status" value="1"/>
</dbReference>
<protein>
    <submittedName>
        <fullName evidence="2">N-acetyltransferase YesJ</fullName>
    </submittedName>
</protein>
<feature type="domain" description="N-acetyltransferase" evidence="1">
    <location>
        <begin position="17"/>
        <end position="183"/>
    </location>
</feature>
<comment type="caution">
    <text evidence="2">The sequence shown here is derived from an EMBL/GenBank/DDBJ whole genome shotgun (WGS) entry which is preliminary data.</text>
</comment>
<dbReference type="RefSeq" id="WP_188889608.1">
    <property type="nucleotide sequence ID" value="NZ_BMHY01000004.1"/>
</dbReference>
<evidence type="ECO:0000259" key="1">
    <source>
        <dbReference type="PROSITE" id="PS51186"/>
    </source>
</evidence>
<dbReference type="SUPFAM" id="SSF55729">
    <property type="entry name" value="Acyl-CoA N-acyltransferases (Nat)"/>
    <property type="match status" value="1"/>
</dbReference>
<dbReference type="Pfam" id="PF13508">
    <property type="entry name" value="Acetyltransf_7"/>
    <property type="match status" value="1"/>
</dbReference>
<dbReference type="EMBL" id="BMHY01000004">
    <property type="protein sequence ID" value="GGG69654.1"/>
    <property type="molecule type" value="Genomic_DNA"/>
</dbReference>
<name>A0A917M0Z1_9BACL</name>
<accession>A0A917M0Z1</accession>